<evidence type="ECO:0000256" key="2">
    <source>
        <dbReference type="ARBA" id="ARBA00008974"/>
    </source>
</evidence>
<sequence length="436" mass="45786">MSSSTEQHGVDEEFEHQPVPLSHRHSLSSVAAVWFGFPMIITNAVFGGVIAYNLGFVRALIAISIGNAILLAYVGTLSFIAGNTGRNFALMAERTFGKKGYVITSGFLATVVVGWYAFQTGLTGTTVHASFGWNETATIVGATLLFTAVTYMGIRALSIVGMIAAPMYVILAVVALVMIGADHPLSSVLTYDGAGAASVMSFGGAVTLVVATFADSGTMTADFTRWARDGRNAVYATLTAFPFANMIAQLVGMVIVCAGAAAAPATSGGDFMPVLTSHGGALSVIALVFVFVNLGSVCTHCLYNGAVGWGRIAKRRMRTMTIALGLLGGVVAVAGVWSLFLNWLNLLGVFVPPIGAVIIVDQLMIRHYAVDEDVPNFRGTAFLAWACGAVVAICVHEMAPWFPEAVAGMLSGGLTYFALSQKSKRVVRREDGTANT</sequence>
<evidence type="ECO:0000256" key="5">
    <source>
        <dbReference type="ARBA" id="ARBA00023136"/>
    </source>
</evidence>
<comment type="subcellular location">
    <subcellularLocation>
        <location evidence="1">Membrane</location>
        <topology evidence="1">Multi-pass membrane protein</topology>
    </subcellularLocation>
</comment>
<dbReference type="InterPro" id="IPR030191">
    <property type="entry name" value="CodB"/>
</dbReference>
<proteinExistence type="inferred from homology"/>
<feature type="transmembrane region" description="Helical" evidence="6">
    <location>
        <begin position="235"/>
        <end position="261"/>
    </location>
</feature>
<reference evidence="8" key="1">
    <citation type="submission" date="2016-01" db="EMBL/GenBank/DDBJ databases">
        <authorList>
            <person name="Peeters C."/>
        </authorList>
    </citation>
    <scope>NUCLEOTIDE SEQUENCE [LARGE SCALE GENOMIC DNA]</scope>
</reference>
<feature type="transmembrane region" description="Helical" evidence="6">
    <location>
        <begin position="319"/>
        <end position="340"/>
    </location>
</feature>
<keyword evidence="8" id="KW-1185">Reference proteome</keyword>
<keyword evidence="5 6" id="KW-0472">Membrane</keyword>
<feature type="transmembrane region" description="Helical" evidence="6">
    <location>
        <begin position="346"/>
        <end position="365"/>
    </location>
</feature>
<feature type="transmembrane region" description="Helical" evidence="6">
    <location>
        <begin position="377"/>
        <end position="395"/>
    </location>
</feature>
<feature type="transmembrane region" description="Helical" evidence="6">
    <location>
        <begin position="100"/>
        <end position="118"/>
    </location>
</feature>
<dbReference type="PANTHER" id="PTHR30569:SF0">
    <property type="entry name" value="CYTOSINE PERMEASE"/>
    <property type="match status" value="1"/>
</dbReference>
<evidence type="ECO:0000256" key="3">
    <source>
        <dbReference type="ARBA" id="ARBA00022692"/>
    </source>
</evidence>
<evidence type="ECO:0000256" key="6">
    <source>
        <dbReference type="SAM" id="Phobius"/>
    </source>
</evidence>
<evidence type="ECO:0000313" key="7">
    <source>
        <dbReference type="EMBL" id="SAL46299.1"/>
    </source>
</evidence>
<protein>
    <submittedName>
        <fullName evidence="7">Cytosine permease</fullName>
    </submittedName>
</protein>
<dbReference type="RefSeq" id="WP_053570380.1">
    <property type="nucleotide sequence ID" value="NZ_FCNY02000008.1"/>
</dbReference>
<dbReference type="Proteomes" id="UP000054740">
    <property type="component" value="Unassembled WGS sequence"/>
</dbReference>
<feature type="transmembrane region" description="Helical" evidence="6">
    <location>
        <begin position="401"/>
        <end position="419"/>
    </location>
</feature>
<feature type="transmembrane region" description="Helical" evidence="6">
    <location>
        <begin position="193"/>
        <end position="214"/>
    </location>
</feature>
<evidence type="ECO:0000256" key="4">
    <source>
        <dbReference type="ARBA" id="ARBA00022989"/>
    </source>
</evidence>
<comment type="similarity">
    <text evidence="2">Belongs to the purine-cytosine permease (2.A.39) family.</text>
</comment>
<evidence type="ECO:0000313" key="8">
    <source>
        <dbReference type="Proteomes" id="UP000054740"/>
    </source>
</evidence>
<name>A0A158HQM9_CABCO</name>
<dbReference type="InterPro" id="IPR001248">
    <property type="entry name" value="Pur-cyt_permease"/>
</dbReference>
<feature type="transmembrane region" description="Helical" evidence="6">
    <location>
        <begin position="281"/>
        <end position="307"/>
    </location>
</feature>
<dbReference type="GO" id="GO:0005886">
    <property type="term" value="C:plasma membrane"/>
    <property type="evidence" value="ECO:0007669"/>
    <property type="project" value="TreeGrafter"/>
</dbReference>
<dbReference type="GO" id="GO:0015209">
    <property type="term" value="F:cytosine transmembrane transporter activity"/>
    <property type="evidence" value="ECO:0007669"/>
    <property type="project" value="InterPro"/>
</dbReference>
<organism evidence="7 8">
    <name type="scientific">Caballeronia cordobensis</name>
    <name type="common">Burkholderia cordobensis</name>
    <dbReference type="NCBI Taxonomy" id="1353886"/>
    <lineage>
        <taxon>Bacteria</taxon>
        <taxon>Pseudomonadati</taxon>
        <taxon>Pseudomonadota</taxon>
        <taxon>Betaproteobacteria</taxon>
        <taxon>Burkholderiales</taxon>
        <taxon>Burkholderiaceae</taxon>
        <taxon>Caballeronia</taxon>
    </lineage>
</organism>
<dbReference type="EMBL" id="FCNY02000008">
    <property type="protein sequence ID" value="SAL46299.1"/>
    <property type="molecule type" value="Genomic_DNA"/>
</dbReference>
<feature type="transmembrane region" description="Helical" evidence="6">
    <location>
        <begin position="31"/>
        <end position="54"/>
    </location>
</feature>
<dbReference type="PANTHER" id="PTHR30569">
    <property type="entry name" value="CYTOSINE TRANSPORTER CODB"/>
    <property type="match status" value="1"/>
</dbReference>
<accession>A0A158HQM9</accession>
<feature type="transmembrane region" description="Helical" evidence="6">
    <location>
        <begin position="159"/>
        <end position="181"/>
    </location>
</feature>
<keyword evidence="3 6" id="KW-0812">Transmembrane</keyword>
<evidence type="ECO:0000256" key="1">
    <source>
        <dbReference type="ARBA" id="ARBA00004141"/>
    </source>
</evidence>
<keyword evidence="4 6" id="KW-1133">Transmembrane helix</keyword>
<gene>
    <name evidence="7" type="ORF">AWB70_03648</name>
</gene>
<dbReference type="Gene3D" id="1.10.4160.10">
    <property type="entry name" value="Hydantoin permease"/>
    <property type="match status" value="1"/>
</dbReference>
<feature type="transmembrane region" description="Helical" evidence="6">
    <location>
        <begin position="60"/>
        <end position="80"/>
    </location>
</feature>
<dbReference type="AlphaFoldDB" id="A0A158HQM9"/>
<dbReference type="Pfam" id="PF02133">
    <property type="entry name" value="Transp_cyt_pur"/>
    <property type="match status" value="1"/>
</dbReference>